<reference evidence="2 3" key="1">
    <citation type="submission" date="2014-04" db="EMBL/GenBank/DDBJ databases">
        <authorList>
            <consortium name="DOE Joint Genome Institute"/>
            <person name="Kuo A."/>
            <person name="Kohler A."/>
            <person name="Nagy L.G."/>
            <person name="Floudas D."/>
            <person name="Copeland A."/>
            <person name="Barry K.W."/>
            <person name="Cichocki N."/>
            <person name="Veneault-Fourrey C."/>
            <person name="LaButti K."/>
            <person name="Lindquist E.A."/>
            <person name="Lipzen A."/>
            <person name="Lundell T."/>
            <person name="Morin E."/>
            <person name="Murat C."/>
            <person name="Sun H."/>
            <person name="Tunlid A."/>
            <person name="Henrissat B."/>
            <person name="Grigoriev I.V."/>
            <person name="Hibbett D.S."/>
            <person name="Martin F."/>
            <person name="Nordberg H.P."/>
            <person name="Cantor M.N."/>
            <person name="Hua S.X."/>
        </authorList>
    </citation>
    <scope>NUCLEOTIDE SEQUENCE [LARGE SCALE GENOMIC DNA]</scope>
    <source>
        <strain evidence="2 3">LaAM-08-1</strain>
    </source>
</reference>
<evidence type="ECO:0000313" key="3">
    <source>
        <dbReference type="Proteomes" id="UP000054477"/>
    </source>
</evidence>
<organism evidence="2 3">
    <name type="scientific">Laccaria amethystina LaAM-08-1</name>
    <dbReference type="NCBI Taxonomy" id="1095629"/>
    <lineage>
        <taxon>Eukaryota</taxon>
        <taxon>Fungi</taxon>
        <taxon>Dikarya</taxon>
        <taxon>Basidiomycota</taxon>
        <taxon>Agaricomycotina</taxon>
        <taxon>Agaricomycetes</taxon>
        <taxon>Agaricomycetidae</taxon>
        <taxon>Agaricales</taxon>
        <taxon>Agaricineae</taxon>
        <taxon>Hydnangiaceae</taxon>
        <taxon>Laccaria</taxon>
    </lineage>
</organism>
<dbReference type="AlphaFoldDB" id="A0A0C9XAK2"/>
<dbReference type="EMBL" id="KN838599">
    <property type="protein sequence ID" value="KIK01946.1"/>
    <property type="molecule type" value="Genomic_DNA"/>
</dbReference>
<keyword evidence="1" id="KW-0812">Transmembrane</keyword>
<feature type="transmembrane region" description="Helical" evidence="1">
    <location>
        <begin position="88"/>
        <end position="108"/>
    </location>
</feature>
<keyword evidence="1" id="KW-1133">Transmembrane helix</keyword>
<reference evidence="3" key="2">
    <citation type="submission" date="2015-01" db="EMBL/GenBank/DDBJ databases">
        <title>Evolutionary Origins and Diversification of the Mycorrhizal Mutualists.</title>
        <authorList>
            <consortium name="DOE Joint Genome Institute"/>
            <consortium name="Mycorrhizal Genomics Consortium"/>
            <person name="Kohler A."/>
            <person name="Kuo A."/>
            <person name="Nagy L.G."/>
            <person name="Floudas D."/>
            <person name="Copeland A."/>
            <person name="Barry K.W."/>
            <person name="Cichocki N."/>
            <person name="Veneault-Fourrey C."/>
            <person name="LaButti K."/>
            <person name="Lindquist E.A."/>
            <person name="Lipzen A."/>
            <person name="Lundell T."/>
            <person name="Morin E."/>
            <person name="Murat C."/>
            <person name="Riley R."/>
            <person name="Ohm R."/>
            <person name="Sun H."/>
            <person name="Tunlid A."/>
            <person name="Henrissat B."/>
            <person name="Grigoriev I.V."/>
            <person name="Hibbett D.S."/>
            <person name="Martin F."/>
        </authorList>
    </citation>
    <scope>NUCLEOTIDE SEQUENCE [LARGE SCALE GENOMIC DNA]</scope>
    <source>
        <strain evidence="3">LaAM-08-1</strain>
    </source>
</reference>
<dbReference type="HOGENOM" id="CLU_1349135_0_0_1"/>
<proteinExistence type="predicted"/>
<evidence type="ECO:0000313" key="2">
    <source>
        <dbReference type="EMBL" id="KIK01946.1"/>
    </source>
</evidence>
<protein>
    <submittedName>
        <fullName evidence="2">Uncharacterized protein</fullName>
    </submittedName>
</protein>
<sequence>MGNKVSSSLQMLSNARNVSISDESTLSAVGGSIYDISIDTVHNLKPAPDVGNFPRTIGRTSDARLRFADTKKKTFWVTIKDLLPRRSILIAGSVVIFIGVAVCLYTGYNPLTSIVGWSKKAITSISQLLASGNTSNKGGNTSNKGSAYGILVEDNSTVQLEGKNEIDIKGFKESYGIAAKHGSKIGMGNRSDTRIRIEGKPVR</sequence>
<dbReference type="Proteomes" id="UP000054477">
    <property type="component" value="Unassembled WGS sequence"/>
</dbReference>
<dbReference type="OrthoDB" id="10419396at2759"/>
<evidence type="ECO:0000256" key="1">
    <source>
        <dbReference type="SAM" id="Phobius"/>
    </source>
</evidence>
<keyword evidence="1" id="KW-0472">Membrane</keyword>
<keyword evidence="3" id="KW-1185">Reference proteome</keyword>
<accession>A0A0C9XAK2</accession>
<name>A0A0C9XAK2_9AGAR</name>
<gene>
    <name evidence="2" type="ORF">K443DRAFT_543256</name>
</gene>